<evidence type="ECO:0000313" key="3">
    <source>
        <dbReference type="EMBL" id="SPD87279.1"/>
    </source>
</evidence>
<dbReference type="GO" id="GO:0006302">
    <property type="term" value="P:double-strand break repair"/>
    <property type="evidence" value="ECO:0007669"/>
    <property type="project" value="TreeGrafter"/>
</dbReference>
<evidence type="ECO:0000256" key="1">
    <source>
        <dbReference type="ARBA" id="ARBA00023236"/>
    </source>
</evidence>
<dbReference type="EMBL" id="LT985188">
    <property type="protein sequence ID" value="SPD87279.1"/>
    <property type="molecule type" value="Genomic_DNA"/>
</dbReference>
<dbReference type="GO" id="GO:0000731">
    <property type="term" value="P:DNA synthesis involved in DNA repair"/>
    <property type="evidence" value="ECO:0007669"/>
    <property type="project" value="TreeGrafter"/>
</dbReference>
<dbReference type="RefSeq" id="WP_105186042.1">
    <property type="nucleotide sequence ID" value="NZ_BAAAGO010000004.1"/>
</dbReference>
<evidence type="ECO:0000313" key="4">
    <source>
        <dbReference type="Proteomes" id="UP000238164"/>
    </source>
</evidence>
<keyword evidence="1" id="KW-0227">DNA damage</keyword>
<keyword evidence="1" id="KW-0742">SOS response</keyword>
<proteinExistence type="predicted"/>
<gene>
    <name evidence="3" type="ORF">MPLG2_2249</name>
</gene>
<organism evidence="3 4">
    <name type="scientific">Micropruina glycogenica</name>
    <dbReference type="NCBI Taxonomy" id="75385"/>
    <lineage>
        <taxon>Bacteria</taxon>
        <taxon>Bacillati</taxon>
        <taxon>Actinomycetota</taxon>
        <taxon>Actinomycetes</taxon>
        <taxon>Propionibacteriales</taxon>
        <taxon>Nocardioidaceae</taxon>
        <taxon>Micropruina</taxon>
    </lineage>
</organism>
<name>A0A2N9JIQ0_9ACTN</name>
<dbReference type="PANTHER" id="PTHR32182">
    <property type="entry name" value="DNA REPLICATION AND REPAIR PROTEIN RECF"/>
    <property type="match status" value="1"/>
</dbReference>
<dbReference type="PANTHER" id="PTHR32182:SF25">
    <property type="entry name" value="SLR1056 PROTEIN"/>
    <property type="match status" value="1"/>
</dbReference>
<reference evidence="3 4" key="1">
    <citation type="submission" date="2018-02" db="EMBL/GenBank/DDBJ databases">
        <authorList>
            <person name="Cohen D.B."/>
            <person name="Kent A.D."/>
        </authorList>
    </citation>
    <scope>NUCLEOTIDE SEQUENCE [LARGE SCALE GENOMIC DNA]</scope>
    <source>
        <strain evidence="3">1</strain>
    </source>
</reference>
<dbReference type="PIRSF" id="PIRSF029347">
    <property type="entry name" value="RecF"/>
    <property type="match status" value="1"/>
</dbReference>
<dbReference type="Proteomes" id="UP000238164">
    <property type="component" value="Chromosome 1"/>
</dbReference>
<evidence type="ECO:0000259" key="2">
    <source>
        <dbReference type="Pfam" id="PF13304"/>
    </source>
</evidence>
<dbReference type="Gene3D" id="3.40.50.300">
    <property type="entry name" value="P-loop containing nucleotide triphosphate hydrolases"/>
    <property type="match status" value="2"/>
</dbReference>
<dbReference type="KEGG" id="mgg:MPLG2_2249"/>
<keyword evidence="4" id="KW-1185">Reference proteome</keyword>
<dbReference type="FunFam" id="3.40.50.300:FF:002708">
    <property type="entry name" value="FeS assembly ATPase SufC"/>
    <property type="match status" value="1"/>
</dbReference>
<protein>
    <recommendedName>
        <fullName evidence="2">ATPase AAA-type core domain-containing protein</fullName>
    </recommendedName>
</protein>
<dbReference type="AlphaFoldDB" id="A0A2N9JIQ0"/>
<sequence>MIDTLAVHGYRSLRDVVLPLAELTTVTGANGSGKSNLYRAFHLLADTATGRLIGSLAAAGGLSSVLWAGPEQITGAMRRGEVPIQGTGRRLAPVSLQLGFTADEFGYLIDLGLPVPQQQGQTMFGRDPIIKRELIWAGPVLRPAATLLKRTARGFDNVGLPPWASVLDEFADPVNRPEVAAIRAVVRGWRFYDSFRVDPDAPARQPQVGTRTEVLAGDGHDLAATVATILESAWAGPLQAAVADAFDGSGVTVADHDGRFEVALTQRGLLRPLSARELSDGTLRYLLLAAALFSPRPPSLMVLNEPETSLHPDVLPALGRLMIAAAKRCQLVVVTHSAVLVGSLVEAGALHHELVKPHGETEVTDQGLLTRPTWQWGSR</sequence>
<dbReference type="InterPro" id="IPR014555">
    <property type="entry name" value="RecF-like"/>
</dbReference>
<dbReference type="SUPFAM" id="SSF52540">
    <property type="entry name" value="P-loop containing nucleoside triphosphate hydrolases"/>
    <property type="match status" value="1"/>
</dbReference>
<dbReference type="GO" id="GO:0016887">
    <property type="term" value="F:ATP hydrolysis activity"/>
    <property type="evidence" value="ECO:0007669"/>
    <property type="project" value="InterPro"/>
</dbReference>
<dbReference type="OrthoDB" id="104167at2"/>
<accession>A0A2N9JIQ0</accession>
<dbReference type="InterPro" id="IPR003959">
    <property type="entry name" value="ATPase_AAA_core"/>
</dbReference>
<dbReference type="GO" id="GO:0009432">
    <property type="term" value="P:SOS response"/>
    <property type="evidence" value="ECO:0007669"/>
    <property type="project" value="UniProtKB-KW"/>
</dbReference>
<feature type="domain" description="ATPase AAA-type core" evidence="2">
    <location>
        <begin position="23"/>
        <end position="341"/>
    </location>
</feature>
<dbReference type="Pfam" id="PF13304">
    <property type="entry name" value="AAA_21"/>
    <property type="match status" value="1"/>
</dbReference>
<dbReference type="InterPro" id="IPR027417">
    <property type="entry name" value="P-loop_NTPase"/>
</dbReference>
<dbReference type="GO" id="GO:0005524">
    <property type="term" value="F:ATP binding"/>
    <property type="evidence" value="ECO:0007669"/>
    <property type="project" value="InterPro"/>
</dbReference>